<reference evidence="2 3" key="1">
    <citation type="submission" date="2021-06" db="EMBL/GenBank/DDBJ databases">
        <authorList>
            <person name="Palmer J.M."/>
        </authorList>
    </citation>
    <scope>NUCLEOTIDE SEQUENCE [LARGE SCALE GENOMIC DNA]</scope>
    <source>
        <strain evidence="2 3">GA_2019</strain>
        <tissue evidence="2">Muscle</tissue>
    </source>
</reference>
<evidence type="ECO:0000256" key="1">
    <source>
        <dbReference type="SAM" id="MobiDB-lite"/>
    </source>
</evidence>
<comment type="caution">
    <text evidence="2">The sequence shown here is derived from an EMBL/GenBank/DDBJ whole genome shotgun (WGS) entry which is preliminary data.</text>
</comment>
<organism evidence="2 3">
    <name type="scientific">Goodea atripinnis</name>
    <dbReference type="NCBI Taxonomy" id="208336"/>
    <lineage>
        <taxon>Eukaryota</taxon>
        <taxon>Metazoa</taxon>
        <taxon>Chordata</taxon>
        <taxon>Craniata</taxon>
        <taxon>Vertebrata</taxon>
        <taxon>Euteleostomi</taxon>
        <taxon>Actinopterygii</taxon>
        <taxon>Neopterygii</taxon>
        <taxon>Teleostei</taxon>
        <taxon>Neoteleostei</taxon>
        <taxon>Acanthomorphata</taxon>
        <taxon>Ovalentaria</taxon>
        <taxon>Atherinomorphae</taxon>
        <taxon>Cyprinodontiformes</taxon>
        <taxon>Goodeidae</taxon>
        <taxon>Goodea</taxon>
    </lineage>
</organism>
<gene>
    <name evidence="2" type="ORF">GOODEAATRI_029072</name>
</gene>
<evidence type="ECO:0000313" key="2">
    <source>
        <dbReference type="EMBL" id="MEQ2179819.1"/>
    </source>
</evidence>
<name>A0ABV0P8Q0_9TELE</name>
<dbReference type="Proteomes" id="UP001476798">
    <property type="component" value="Unassembled WGS sequence"/>
</dbReference>
<proteinExistence type="predicted"/>
<protein>
    <submittedName>
        <fullName evidence="2">Uncharacterized protein</fullName>
    </submittedName>
</protein>
<accession>A0ABV0P8Q0</accession>
<feature type="region of interest" description="Disordered" evidence="1">
    <location>
        <begin position="129"/>
        <end position="148"/>
    </location>
</feature>
<keyword evidence="3" id="KW-1185">Reference proteome</keyword>
<sequence>MEEEFHREMDDSRWEAEAPVWVDLETQLTNMQALVYQTRGKEEGEKVKKKMEKKVREAMKQDGLELTDRQNLGGWLKKQMKAAKKIRQEAEGKWNEANVWSKSKCRTNKEKCEKEERFWGDMVLIHQGGEHTMKQKKPRGGAKKEELL</sequence>
<dbReference type="EMBL" id="JAHRIO010064166">
    <property type="protein sequence ID" value="MEQ2179819.1"/>
    <property type="molecule type" value="Genomic_DNA"/>
</dbReference>
<evidence type="ECO:0000313" key="3">
    <source>
        <dbReference type="Proteomes" id="UP001476798"/>
    </source>
</evidence>